<reference evidence="2 3" key="1">
    <citation type="submission" date="2015-08" db="EMBL/GenBank/DDBJ databases">
        <authorList>
            <person name="Babu N.S."/>
            <person name="Beckwith C.J."/>
            <person name="Beseler K.G."/>
            <person name="Brison A."/>
            <person name="Carone J.V."/>
            <person name="Caskin T.P."/>
            <person name="Diamond M."/>
            <person name="Durham M.E."/>
            <person name="Foxe J.M."/>
            <person name="Go M."/>
            <person name="Henderson B.A."/>
            <person name="Jones I.B."/>
            <person name="McGettigan J.A."/>
            <person name="Micheletti S.J."/>
            <person name="Nasrallah M.E."/>
            <person name="Ortiz D."/>
            <person name="Piller C.R."/>
            <person name="Privatt S.R."/>
            <person name="Schneider S.L."/>
            <person name="Sharp S."/>
            <person name="Smith T.C."/>
            <person name="Stanton J.D."/>
            <person name="Ullery H.E."/>
            <person name="Wilson R.J."/>
            <person name="Serrano M.G."/>
            <person name="Buck G."/>
            <person name="Lee V."/>
            <person name="Wang Y."/>
            <person name="Carvalho R."/>
            <person name="Voegtly L."/>
            <person name="Shi R."/>
            <person name="Duckworth R."/>
            <person name="Johnson A."/>
            <person name="Loviza R."/>
            <person name="Walstead R."/>
            <person name="Shah Z."/>
            <person name="Kiflezghi M."/>
            <person name="Wade K."/>
            <person name="Ball S.L."/>
            <person name="Bradley K.W."/>
            <person name="Asai D.J."/>
            <person name="Bowman C.A."/>
            <person name="Russell D.A."/>
            <person name="Pope W.H."/>
            <person name="Jacobs-Sera D."/>
            <person name="Hendrix R.W."/>
            <person name="Hatfull G.F."/>
        </authorList>
    </citation>
    <scope>NUCLEOTIDE SEQUENCE [LARGE SCALE GENOMIC DNA]</scope>
    <source>
        <strain evidence="2 3">DSM 27648</strain>
    </source>
</reference>
<dbReference type="EMBL" id="CP012333">
    <property type="protein sequence ID" value="AKU99363.1"/>
    <property type="molecule type" value="Genomic_DNA"/>
</dbReference>
<dbReference type="InterPro" id="IPR036908">
    <property type="entry name" value="RlpA-like_sf"/>
</dbReference>
<dbReference type="Gene3D" id="2.40.40.10">
    <property type="entry name" value="RlpA-like domain"/>
    <property type="match status" value="1"/>
</dbReference>
<evidence type="ECO:0000313" key="2">
    <source>
        <dbReference type="EMBL" id="AKU99363.1"/>
    </source>
</evidence>
<dbReference type="CDD" id="cd22191">
    <property type="entry name" value="DPBB_RlpA_EXP_N-like"/>
    <property type="match status" value="1"/>
</dbReference>
<sequence>MSSDGKLYGDAHDGIYNLGPVDWAETQWHNSCSPYDSSIPPIYGNYLAGLELTFNGNGQLCDACIQITTKKGKSLVARVVTTGVTNHKEDIDLSPEAYDALFSGEEPRLMTWQLVSCAESGTLRYQFQTGAHVDWSSFWVRNPRIPISKVEVKSSRHDFRELRRETDGTLNDDSGFGPGEFTIRLTGMNGQVVTDTFPGFSPGELLVGKAQF</sequence>
<name>A0A0K1Q0Q3_9BACT</name>
<keyword evidence="3" id="KW-1185">Reference proteome</keyword>
<dbReference type="KEGG" id="llu:AKJ09_06027"/>
<dbReference type="PANTHER" id="PTHR31836">
    <property type="match status" value="1"/>
</dbReference>
<organism evidence="2 3">
    <name type="scientific">Labilithrix luteola</name>
    <dbReference type="NCBI Taxonomy" id="1391654"/>
    <lineage>
        <taxon>Bacteria</taxon>
        <taxon>Pseudomonadati</taxon>
        <taxon>Myxococcota</taxon>
        <taxon>Polyangia</taxon>
        <taxon>Polyangiales</taxon>
        <taxon>Labilitrichaceae</taxon>
        <taxon>Labilithrix</taxon>
    </lineage>
</organism>
<evidence type="ECO:0000313" key="3">
    <source>
        <dbReference type="Proteomes" id="UP000064967"/>
    </source>
</evidence>
<proteinExistence type="predicted"/>
<dbReference type="PANTHER" id="PTHR31836:SF28">
    <property type="entry name" value="SRCR DOMAIN-CONTAINING PROTEIN-RELATED"/>
    <property type="match status" value="1"/>
</dbReference>
<dbReference type="Gene3D" id="2.60.40.760">
    <property type="entry name" value="Expansin, cellulose-binding-like domain"/>
    <property type="match status" value="1"/>
</dbReference>
<dbReference type="STRING" id="1391654.AKJ09_06027"/>
<dbReference type="InterPro" id="IPR051477">
    <property type="entry name" value="Expansin_CellWall"/>
</dbReference>
<dbReference type="SUPFAM" id="SSF50685">
    <property type="entry name" value="Barwin-like endoglucanases"/>
    <property type="match status" value="1"/>
</dbReference>
<gene>
    <name evidence="2" type="ORF">AKJ09_06027</name>
</gene>
<dbReference type="AlphaFoldDB" id="A0A0K1Q0Q3"/>
<dbReference type="Proteomes" id="UP000064967">
    <property type="component" value="Chromosome"/>
</dbReference>
<accession>A0A0K1Q0Q3</accession>
<evidence type="ECO:0000256" key="1">
    <source>
        <dbReference type="ARBA" id="ARBA00022729"/>
    </source>
</evidence>
<protein>
    <submittedName>
        <fullName evidence="2">Uncharacterized protein</fullName>
    </submittedName>
</protein>
<dbReference type="InterPro" id="IPR036749">
    <property type="entry name" value="Expansin_CBD_sf"/>
</dbReference>
<keyword evidence="1" id="KW-0732">Signal</keyword>